<proteinExistence type="predicted"/>
<feature type="region of interest" description="Disordered" evidence="1">
    <location>
        <begin position="175"/>
        <end position="215"/>
    </location>
</feature>
<dbReference type="EMBL" id="ACCL02000009">
    <property type="protein sequence ID" value="EET60675.1"/>
    <property type="molecule type" value="Genomic_DNA"/>
</dbReference>
<dbReference type="RefSeq" id="WP_006861929.1">
    <property type="nucleotide sequence ID" value="NZ_ACCL02000009.1"/>
</dbReference>
<reference evidence="3" key="1">
    <citation type="submission" date="2009-07" db="EMBL/GenBank/DDBJ databases">
        <authorList>
            <person name="Weinstock G."/>
            <person name="Sodergren E."/>
            <person name="Clifton S."/>
            <person name="Fulton L."/>
            <person name="Fulton B."/>
            <person name="Courtney L."/>
            <person name="Fronick C."/>
            <person name="Harrison M."/>
            <person name="Strong C."/>
            <person name="Farmer C."/>
            <person name="Delahaunty K."/>
            <person name="Markovic C."/>
            <person name="Hall O."/>
            <person name="Minx P."/>
            <person name="Tomlinson C."/>
            <person name="Mitreva M."/>
            <person name="Nelson J."/>
            <person name="Hou S."/>
            <person name="Wollam A."/>
            <person name="Pepin K.H."/>
            <person name="Johnson M."/>
            <person name="Bhonagiri V."/>
            <person name="Nash W.E."/>
            <person name="Warren W."/>
            <person name="Chinwalla A."/>
            <person name="Mardis E.R."/>
            <person name="Wilson R.K."/>
        </authorList>
    </citation>
    <scope>NUCLEOTIDE SEQUENCE [LARGE SCALE GENOMIC DNA]</scope>
    <source>
        <strain evidence="3">DSM 14469</strain>
    </source>
</reference>
<organism evidence="3 4">
    <name type="scientific">Marvinbryantia formatexigens DSM 14469</name>
    <dbReference type="NCBI Taxonomy" id="478749"/>
    <lineage>
        <taxon>Bacteria</taxon>
        <taxon>Bacillati</taxon>
        <taxon>Bacillota</taxon>
        <taxon>Clostridia</taxon>
        <taxon>Lachnospirales</taxon>
        <taxon>Lachnospiraceae</taxon>
        <taxon>Marvinbryantia</taxon>
    </lineage>
</organism>
<keyword evidence="2" id="KW-0472">Membrane</keyword>
<keyword evidence="2" id="KW-1133">Transmembrane helix</keyword>
<gene>
    <name evidence="3" type="ORF">BRYFOR_07137</name>
</gene>
<dbReference type="Proteomes" id="UP000005561">
    <property type="component" value="Unassembled WGS sequence"/>
</dbReference>
<evidence type="ECO:0000256" key="2">
    <source>
        <dbReference type="SAM" id="Phobius"/>
    </source>
</evidence>
<dbReference type="InterPro" id="IPR043756">
    <property type="entry name" value="DUF5702"/>
</dbReference>
<dbReference type="STRING" id="168384.SAMN05660368_02433"/>
<dbReference type="AlphaFoldDB" id="C6LET6"/>
<accession>C6LET6</accession>
<keyword evidence="4" id="KW-1185">Reference proteome</keyword>
<dbReference type="eggNOG" id="ENOG502ZC8M">
    <property type="taxonomic scope" value="Bacteria"/>
</dbReference>
<evidence type="ECO:0000256" key="1">
    <source>
        <dbReference type="SAM" id="MobiDB-lite"/>
    </source>
</evidence>
<dbReference type="OrthoDB" id="5135382at2"/>
<protein>
    <submittedName>
        <fullName evidence="3">Uncharacterized protein</fullName>
    </submittedName>
</protein>
<feature type="transmembrane region" description="Helical" evidence="2">
    <location>
        <begin position="346"/>
        <end position="375"/>
    </location>
</feature>
<comment type="caution">
    <text evidence="3">The sequence shown here is derived from an EMBL/GenBank/DDBJ whole genome shotgun (WGS) entry which is preliminary data.</text>
</comment>
<sequence>MKRYYGEGAISVFLSLICVLFFSLLCTAVESARIEGCRAKAASALDMGMFSVMGEFERALLERYDVFFLDGAAGSGSFSQEKLSQTLQEYMEYNVSPNKELLIRQSDFFRLDMTSAEITGTTHATDEKGAAFYQQAVAFMHENLGTEFISAWLERMKDGNRLENAGELYTNSDKTVSQSLQQMEEAQKQLEEQKKAELPEGEIPPETEALPAIPESQNPLSVVRRLKKEGIFGLVLKDKSVISQKKLSSSVPSKRTNQSGNLPVEKKYSGLTADLLFQQYLFERFSLFTDSEKNGVLDYELEYILCGKSSDESNLKSVVTRLLLLREGANFLYLSSDAANMEAASALAALLVGAVPIPGLVTVTAYALLLAWAYAESLLDVRELLAGGRVPVLKSASTWRLALTSIPGLWQILEQTDGSCKEGLSYDAYLQILFTLGSSGKYPMRALDLIEGYMNSRPATAAFRADHAICKIQAEADFTIPPLFLRVPAAFLKAGTTTTAYHASGSFAY</sequence>
<feature type="compositionally biased region" description="Basic and acidic residues" evidence="1">
    <location>
        <begin position="185"/>
        <end position="198"/>
    </location>
</feature>
<evidence type="ECO:0000313" key="3">
    <source>
        <dbReference type="EMBL" id="EET60675.1"/>
    </source>
</evidence>
<name>C6LET6_9FIRM</name>
<keyword evidence="2" id="KW-0812">Transmembrane</keyword>
<evidence type="ECO:0000313" key="4">
    <source>
        <dbReference type="Proteomes" id="UP000005561"/>
    </source>
</evidence>
<dbReference type="Pfam" id="PF18960">
    <property type="entry name" value="DUF5702"/>
    <property type="match status" value="1"/>
</dbReference>